<accession>A0ABX2IRC6</accession>
<comment type="caution">
    <text evidence="3">The sequence shown here is derived from an EMBL/GenBank/DDBJ whole genome shotgun (WGS) entry which is preliminary data.</text>
</comment>
<dbReference type="EMBL" id="JABUFE010000003">
    <property type="protein sequence ID" value="NSX54566.1"/>
    <property type="molecule type" value="Genomic_DNA"/>
</dbReference>
<evidence type="ECO:0000256" key="1">
    <source>
        <dbReference type="SAM" id="MobiDB-lite"/>
    </source>
</evidence>
<gene>
    <name evidence="3" type="ORF">HRQ87_07085</name>
</gene>
<dbReference type="Pfam" id="PF04314">
    <property type="entry name" value="PCuAC"/>
    <property type="match status" value="1"/>
</dbReference>
<dbReference type="SUPFAM" id="SSF110087">
    <property type="entry name" value="DR1885-like metal-binding protein"/>
    <property type="match status" value="1"/>
</dbReference>
<feature type="region of interest" description="Disordered" evidence="1">
    <location>
        <begin position="144"/>
        <end position="164"/>
    </location>
</feature>
<sequence length="164" mass="17822">MSLSKTLLATAVAVSLALPAFAEKMNKIMVTDPYARSSTPTSKSGAAFMSIMNHTDQDDRLISASSDAAARVELHTHKEEDGIMMMLEVEEGFPIAAGETHMLQRGGDHVMLMGLKQPLVQGEMIDVTLTFEKAGQVQVQIPVDLERKPNHNGHADHNGHSDNM</sequence>
<dbReference type="Gene3D" id="2.60.40.1890">
    <property type="entry name" value="PCu(A)C copper chaperone"/>
    <property type="match status" value="1"/>
</dbReference>
<dbReference type="InterPro" id="IPR036182">
    <property type="entry name" value="PCuAC_sf"/>
</dbReference>
<dbReference type="InterPro" id="IPR058248">
    <property type="entry name" value="Lxx211020-like"/>
</dbReference>
<dbReference type="RefSeq" id="WP_174136723.1">
    <property type="nucleotide sequence ID" value="NZ_JABUFE010000003.1"/>
</dbReference>
<dbReference type="InterPro" id="IPR007410">
    <property type="entry name" value="LpqE-like"/>
</dbReference>
<reference evidence="3 4" key="1">
    <citation type="submission" date="2020-06" db="EMBL/GenBank/DDBJ databases">
        <title>Sulfitobacter algicola sp. nov., isolated from green algae.</title>
        <authorList>
            <person name="Wang C."/>
        </authorList>
    </citation>
    <scope>NUCLEOTIDE SEQUENCE [LARGE SCALE GENOMIC DNA]</scope>
    <source>
        <strain evidence="3 4">1151</strain>
    </source>
</reference>
<evidence type="ECO:0000256" key="2">
    <source>
        <dbReference type="SAM" id="SignalP"/>
    </source>
</evidence>
<feature type="signal peptide" evidence="2">
    <location>
        <begin position="1"/>
        <end position="22"/>
    </location>
</feature>
<dbReference type="PANTHER" id="PTHR36302:SF1">
    <property type="entry name" value="COPPER CHAPERONE PCU(A)C"/>
    <property type="match status" value="1"/>
</dbReference>
<protein>
    <submittedName>
        <fullName evidence="3">Copper chaperone PCu(A)C</fullName>
    </submittedName>
</protein>
<proteinExistence type="predicted"/>
<dbReference type="PANTHER" id="PTHR36302">
    <property type="entry name" value="BLR7088 PROTEIN"/>
    <property type="match status" value="1"/>
</dbReference>
<organism evidence="3 4">
    <name type="scientific">Parasulfitobacter algicola</name>
    <dbReference type="NCBI Taxonomy" id="2614809"/>
    <lineage>
        <taxon>Bacteria</taxon>
        <taxon>Pseudomonadati</taxon>
        <taxon>Pseudomonadota</taxon>
        <taxon>Alphaproteobacteria</taxon>
        <taxon>Rhodobacterales</taxon>
        <taxon>Roseobacteraceae</taxon>
        <taxon>Parasulfitobacter</taxon>
    </lineage>
</organism>
<dbReference type="Proteomes" id="UP000777935">
    <property type="component" value="Unassembled WGS sequence"/>
</dbReference>
<keyword evidence="4" id="KW-1185">Reference proteome</keyword>
<feature type="chain" id="PRO_5045107213" evidence="2">
    <location>
        <begin position="23"/>
        <end position="164"/>
    </location>
</feature>
<evidence type="ECO:0000313" key="4">
    <source>
        <dbReference type="Proteomes" id="UP000777935"/>
    </source>
</evidence>
<evidence type="ECO:0000313" key="3">
    <source>
        <dbReference type="EMBL" id="NSX54566.1"/>
    </source>
</evidence>
<name>A0ABX2IRC6_9RHOB</name>
<keyword evidence="2" id="KW-0732">Signal</keyword>